<feature type="binding site" evidence="11">
    <location>
        <position position="163"/>
    </location>
    <ligand>
        <name>Mg(2+)</name>
        <dbReference type="ChEBI" id="CHEBI:18420"/>
    </ligand>
</feature>
<evidence type="ECO:0000313" key="13">
    <source>
        <dbReference type="EMBL" id="QCK88829.1"/>
    </source>
</evidence>
<accession>A0A4D7QTW9</accession>
<dbReference type="Proteomes" id="UP000298588">
    <property type="component" value="Chromosome"/>
</dbReference>
<dbReference type="PANTHER" id="PTHR30040">
    <property type="entry name" value="THIAMINE BIOSYNTHESIS LIPOPROTEIN APBE"/>
    <property type="match status" value="1"/>
</dbReference>
<sequence length="315" mass="33188">MSIEKACPSAGPAPSRRTLSGPTMGTRFSCVYFARQDFDESRLARALLEAVGNVDQQMSSWKASSDLNRLNAADIGAWVSVPGELETVLASAIEIGRQSQGLFDIGVGDALRAWGFGAAATAPDGALIAALPPVRLAAHDVLDVDMLQHRVRKRAAISLDLSGIAKGFGVDELARVMNAFGMRDWLVGIDGEMRARGAKPDGSPWVVAHERPTPGVREPMGVLELSDIAVATSGNYRHFHEIDGRRVSHTIVPESGCPLDNGIASVTVLATTCMAADAWATALLVAGLVSGLELARKAGVEAIFVQQDGTIHGLG</sequence>
<keyword evidence="5 10" id="KW-0479">Metal-binding</keyword>
<evidence type="ECO:0000256" key="1">
    <source>
        <dbReference type="ARBA" id="ARBA00011955"/>
    </source>
</evidence>
<evidence type="ECO:0000256" key="5">
    <source>
        <dbReference type="ARBA" id="ARBA00022723"/>
    </source>
</evidence>
<dbReference type="PIRSF" id="PIRSF006268">
    <property type="entry name" value="ApbE"/>
    <property type="match status" value="1"/>
</dbReference>
<dbReference type="EMBL" id="CP039865">
    <property type="protein sequence ID" value="QCK88829.1"/>
    <property type="molecule type" value="Genomic_DNA"/>
</dbReference>
<evidence type="ECO:0000256" key="11">
    <source>
        <dbReference type="PIRSR" id="PIRSR006268-2"/>
    </source>
</evidence>
<dbReference type="EC" id="2.7.1.180" evidence="1 10"/>
<dbReference type="Gene3D" id="3.10.520.10">
    <property type="entry name" value="ApbE-like domains"/>
    <property type="match status" value="1"/>
</dbReference>
<name>A0A4D7QTW9_9HYPH</name>
<feature type="binding site" evidence="11">
    <location>
        <position position="281"/>
    </location>
    <ligand>
        <name>Mg(2+)</name>
        <dbReference type="ChEBI" id="CHEBI:18420"/>
    </ligand>
</feature>
<dbReference type="InterPro" id="IPR003374">
    <property type="entry name" value="ApbE-like_sf"/>
</dbReference>
<dbReference type="PANTHER" id="PTHR30040:SF2">
    <property type="entry name" value="FAD:PROTEIN FMN TRANSFERASE"/>
    <property type="match status" value="1"/>
</dbReference>
<evidence type="ECO:0000256" key="2">
    <source>
        <dbReference type="ARBA" id="ARBA00016337"/>
    </source>
</evidence>
<dbReference type="KEGG" id="paqt:E8L99_16370"/>
<keyword evidence="6 10" id="KW-0274">FAD</keyword>
<comment type="similarity">
    <text evidence="10">Belongs to the ApbE family.</text>
</comment>
<keyword evidence="3 10" id="KW-0285">Flavoprotein</keyword>
<reference evidence="13 14" key="1">
    <citation type="submission" date="2019-04" db="EMBL/GenBank/DDBJ databases">
        <title>Phreatobacter aquaticus sp. nov.</title>
        <authorList>
            <person name="Choi A."/>
            <person name="Baek K."/>
        </authorList>
    </citation>
    <scope>NUCLEOTIDE SEQUENCE [LARGE SCALE GENOMIC DNA]</scope>
    <source>
        <strain evidence="13 14">NMCR1094</strain>
    </source>
</reference>
<keyword evidence="4 10" id="KW-0808">Transferase</keyword>
<evidence type="ECO:0000256" key="6">
    <source>
        <dbReference type="ARBA" id="ARBA00022827"/>
    </source>
</evidence>
<dbReference type="SUPFAM" id="SSF143631">
    <property type="entry name" value="ApbE-like"/>
    <property type="match status" value="1"/>
</dbReference>
<dbReference type="OrthoDB" id="9778595at2"/>
<evidence type="ECO:0000256" key="4">
    <source>
        <dbReference type="ARBA" id="ARBA00022679"/>
    </source>
</evidence>
<gene>
    <name evidence="13" type="ORF">E8L99_16370</name>
</gene>
<comment type="cofactor">
    <cofactor evidence="11">
        <name>Mg(2+)</name>
        <dbReference type="ChEBI" id="CHEBI:18420"/>
    </cofactor>
    <cofactor evidence="11">
        <name>Mn(2+)</name>
        <dbReference type="ChEBI" id="CHEBI:29035"/>
    </cofactor>
    <text evidence="11">Magnesium. Can also use manganese.</text>
</comment>
<evidence type="ECO:0000256" key="9">
    <source>
        <dbReference type="ARBA" id="ARBA00048540"/>
    </source>
</evidence>
<keyword evidence="7 10" id="KW-0460">Magnesium</keyword>
<evidence type="ECO:0000256" key="12">
    <source>
        <dbReference type="SAM" id="MobiDB-lite"/>
    </source>
</evidence>
<feature type="region of interest" description="Disordered" evidence="12">
    <location>
        <begin position="1"/>
        <end position="20"/>
    </location>
</feature>
<evidence type="ECO:0000256" key="3">
    <source>
        <dbReference type="ARBA" id="ARBA00022630"/>
    </source>
</evidence>
<comment type="catalytic activity">
    <reaction evidence="9 10">
        <text>L-threonyl-[protein] + FAD = FMN-L-threonyl-[protein] + AMP + H(+)</text>
        <dbReference type="Rhea" id="RHEA:36847"/>
        <dbReference type="Rhea" id="RHEA-COMP:11060"/>
        <dbReference type="Rhea" id="RHEA-COMP:11061"/>
        <dbReference type="ChEBI" id="CHEBI:15378"/>
        <dbReference type="ChEBI" id="CHEBI:30013"/>
        <dbReference type="ChEBI" id="CHEBI:57692"/>
        <dbReference type="ChEBI" id="CHEBI:74257"/>
        <dbReference type="ChEBI" id="CHEBI:456215"/>
        <dbReference type="EC" id="2.7.1.180"/>
    </reaction>
</comment>
<evidence type="ECO:0000256" key="10">
    <source>
        <dbReference type="PIRNR" id="PIRNR006268"/>
    </source>
</evidence>
<dbReference type="Pfam" id="PF02424">
    <property type="entry name" value="ApbE"/>
    <property type="match status" value="1"/>
</dbReference>
<dbReference type="GO" id="GO:0016740">
    <property type="term" value="F:transferase activity"/>
    <property type="evidence" value="ECO:0007669"/>
    <property type="project" value="UniProtKB-UniRule"/>
</dbReference>
<organism evidence="13 14">
    <name type="scientific">Phreatobacter aquaticus</name>
    <dbReference type="NCBI Taxonomy" id="2570229"/>
    <lineage>
        <taxon>Bacteria</taxon>
        <taxon>Pseudomonadati</taxon>
        <taxon>Pseudomonadota</taxon>
        <taxon>Alphaproteobacteria</taxon>
        <taxon>Hyphomicrobiales</taxon>
        <taxon>Phreatobacteraceae</taxon>
        <taxon>Phreatobacter</taxon>
    </lineage>
</organism>
<dbReference type="GO" id="GO:0046872">
    <property type="term" value="F:metal ion binding"/>
    <property type="evidence" value="ECO:0007669"/>
    <property type="project" value="UniProtKB-UniRule"/>
</dbReference>
<keyword evidence="14" id="KW-1185">Reference proteome</keyword>
<evidence type="ECO:0000256" key="8">
    <source>
        <dbReference type="ARBA" id="ARBA00031306"/>
    </source>
</evidence>
<proteinExistence type="inferred from homology"/>
<feature type="binding site" evidence="11">
    <location>
        <position position="277"/>
    </location>
    <ligand>
        <name>Mg(2+)</name>
        <dbReference type="ChEBI" id="CHEBI:18420"/>
    </ligand>
</feature>
<dbReference type="InterPro" id="IPR024932">
    <property type="entry name" value="ApbE"/>
</dbReference>
<evidence type="ECO:0000313" key="14">
    <source>
        <dbReference type="Proteomes" id="UP000298588"/>
    </source>
</evidence>
<evidence type="ECO:0000256" key="7">
    <source>
        <dbReference type="ARBA" id="ARBA00022842"/>
    </source>
</evidence>
<protein>
    <recommendedName>
        <fullName evidence="2 10">FAD:protein FMN transferase</fullName>
        <ecNumber evidence="1 10">2.7.1.180</ecNumber>
    </recommendedName>
    <alternativeName>
        <fullName evidence="8 10">Flavin transferase</fullName>
    </alternativeName>
</protein>
<dbReference type="AlphaFoldDB" id="A0A4D7QTW9"/>